<keyword evidence="2" id="KW-1185">Reference proteome</keyword>
<sequence length="179" mass="20010">MGNSGCPCILCTQSSNEASWNHRDQTVAASTRDYGWHVMGVHAGSEAPAGWAYSIGMWHTLRSPEVCIFGLDVDVMMPLVNDAGDAVRNGPPLVPDQRRNDIYDNYPAVIRPVHESWCHDFFGAGLDFYPVSPLPMAQLFWPDREGRFPWEDDAADYCRENQPLLWIPKSDTAGPWGTV</sequence>
<evidence type="ECO:0000313" key="1">
    <source>
        <dbReference type="EMBL" id="MDT0464564.1"/>
    </source>
</evidence>
<dbReference type="Pfam" id="PF14081">
    <property type="entry name" value="DUF4262"/>
    <property type="match status" value="1"/>
</dbReference>
<evidence type="ECO:0000313" key="2">
    <source>
        <dbReference type="Proteomes" id="UP001183809"/>
    </source>
</evidence>
<name>A0ABU2TUC9_9ACTN</name>
<accession>A0ABU2TUC9</accession>
<dbReference type="EMBL" id="JAVREY010000016">
    <property type="protein sequence ID" value="MDT0464564.1"/>
    <property type="molecule type" value="Genomic_DNA"/>
</dbReference>
<dbReference type="Proteomes" id="UP001183809">
    <property type="component" value="Unassembled WGS sequence"/>
</dbReference>
<dbReference type="InterPro" id="IPR025358">
    <property type="entry name" value="DUF4262"/>
</dbReference>
<protein>
    <submittedName>
        <fullName evidence="1">DUF4262 domain-containing protein</fullName>
    </submittedName>
</protein>
<organism evidence="1 2">
    <name type="scientific">Streptomyces gibsoniae</name>
    <dbReference type="NCBI Taxonomy" id="3075529"/>
    <lineage>
        <taxon>Bacteria</taxon>
        <taxon>Bacillati</taxon>
        <taxon>Actinomycetota</taxon>
        <taxon>Actinomycetes</taxon>
        <taxon>Kitasatosporales</taxon>
        <taxon>Streptomycetaceae</taxon>
        <taxon>Streptomyces</taxon>
    </lineage>
</organism>
<proteinExistence type="predicted"/>
<reference evidence="2" key="1">
    <citation type="submission" date="2023-07" db="EMBL/GenBank/DDBJ databases">
        <title>30 novel species of actinomycetes from the DSMZ collection.</title>
        <authorList>
            <person name="Nouioui I."/>
        </authorList>
    </citation>
    <scope>NUCLEOTIDE SEQUENCE [LARGE SCALE GENOMIC DNA]</scope>
    <source>
        <strain evidence="2">DSM 41699</strain>
    </source>
</reference>
<dbReference type="RefSeq" id="WP_311695828.1">
    <property type="nucleotide sequence ID" value="NZ_JAVREY010000016.1"/>
</dbReference>
<gene>
    <name evidence="1" type="ORF">RM764_16300</name>
</gene>
<comment type="caution">
    <text evidence="1">The sequence shown here is derived from an EMBL/GenBank/DDBJ whole genome shotgun (WGS) entry which is preliminary data.</text>
</comment>